<accession>A0A369KXF4</accession>
<keyword evidence="2" id="KW-1185">Reference proteome</keyword>
<dbReference type="AlphaFoldDB" id="A0A369KXF4"/>
<evidence type="ECO:0000313" key="1">
    <source>
        <dbReference type="EMBL" id="RDB37395.1"/>
    </source>
</evidence>
<organism evidence="1 2">
    <name type="scientific">Spirobacillus cienkowskii</name>
    <dbReference type="NCBI Taxonomy" id="495820"/>
    <lineage>
        <taxon>Bacteria</taxon>
        <taxon>Pseudomonadati</taxon>
        <taxon>Bdellovibrionota</taxon>
        <taxon>Oligoflexia</taxon>
        <taxon>Silvanigrellales</taxon>
        <taxon>Spirobacillus</taxon>
    </lineage>
</organism>
<sequence length="192" mass="21811">MEKIINHTQECKKRLLKQFKNSCILNALVETIAERFQTLEDELFDLYYLSYLNADGKKLDDFGDIIGTIRQGIDDQKFRELLTATICENNSEGTVEDLIQICRLLTRPKNVLLLESSSNQTTLVAINPKPLSDLKTISKALKSSKLPNTELSIHLVNLDNLLFFSESNFNEAKGFYDESDPKSGGRFSIELE</sequence>
<protein>
    <submittedName>
        <fullName evidence="1">Uncharacterized protein</fullName>
    </submittedName>
</protein>
<dbReference type="EMBL" id="QOVW01000001">
    <property type="protein sequence ID" value="RDB37395.1"/>
    <property type="molecule type" value="Genomic_DNA"/>
</dbReference>
<dbReference type="Proteomes" id="UP000253934">
    <property type="component" value="Unassembled WGS sequence"/>
</dbReference>
<comment type="caution">
    <text evidence="1">The sequence shown here is derived from an EMBL/GenBank/DDBJ whole genome shotgun (WGS) entry which is preliminary data.</text>
</comment>
<reference evidence="1" key="1">
    <citation type="submission" date="2018-04" db="EMBL/GenBank/DDBJ databases">
        <title>Draft genome sequence of the Candidatus Spirobacillus cienkowskii, a pathogen of freshwater Daphnia species, reconstructed from hemolymph metagenomic reads.</title>
        <authorList>
            <person name="Bresciani L."/>
            <person name="Lemos L.N."/>
            <person name="Wale N."/>
            <person name="Lin J.Y."/>
            <person name="Fernandes G.R."/>
            <person name="Duffy M.A."/>
            <person name="Rodrigues J.M."/>
        </authorList>
    </citation>
    <scope>NUCLEOTIDE SEQUENCE [LARGE SCALE GENOMIC DNA]</scope>
    <source>
        <strain evidence="1">Binning01</strain>
    </source>
</reference>
<evidence type="ECO:0000313" key="2">
    <source>
        <dbReference type="Proteomes" id="UP000253934"/>
    </source>
</evidence>
<gene>
    <name evidence="1" type="ORF">DCC88_00270</name>
</gene>
<name>A0A369KXF4_9BACT</name>
<proteinExistence type="predicted"/>